<dbReference type="Proteomes" id="UP000190105">
    <property type="component" value="Unassembled WGS sequence"/>
</dbReference>
<evidence type="ECO:0000256" key="2">
    <source>
        <dbReference type="ARBA" id="ARBA00022475"/>
    </source>
</evidence>
<evidence type="ECO:0000313" key="10">
    <source>
        <dbReference type="Proteomes" id="UP000190105"/>
    </source>
</evidence>
<feature type="domain" description="RsgI N-terminal anti-sigma" evidence="8">
    <location>
        <begin position="3"/>
        <end position="50"/>
    </location>
</feature>
<dbReference type="AlphaFoldDB" id="A0A1T4WK38"/>
<evidence type="ECO:0000259" key="8">
    <source>
        <dbReference type="PROSITE" id="PS51849"/>
    </source>
</evidence>
<dbReference type="PROSITE" id="PS51849">
    <property type="entry name" value="RSGI_N"/>
    <property type="match status" value="1"/>
</dbReference>
<evidence type="ECO:0000256" key="7">
    <source>
        <dbReference type="SAM" id="Phobius"/>
    </source>
</evidence>
<evidence type="ECO:0000256" key="5">
    <source>
        <dbReference type="ARBA" id="ARBA00023136"/>
    </source>
</evidence>
<dbReference type="InterPro" id="IPR055431">
    <property type="entry name" value="RsgI_M"/>
</dbReference>
<keyword evidence="10" id="KW-1185">Reference proteome</keyword>
<evidence type="ECO:0000256" key="3">
    <source>
        <dbReference type="ARBA" id="ARBA00022692"/>
    </source>
</evidence>
<feature type="region of interest" description="Disordered" evidence="6">
    <location>
        <begin position="190"/>
        <end position="236"/>
    </location>
</feature>
<dbReference type="RefSeq" id="WP_078695356.1">
    <property type="nucleotide sequence ID" value="NZ_FUYH01000002.1"/>
</dbReference>
<gene>
    <name evidence="9" type="ORF">SAMN05443428_10250</name>
</gene>
<feature type="compositionally biased region" description="Basic residues" evidence="6">
    <location>
        <begin position="216"/>
        <end position="236"/>
    </location>
</feature>
<dbReference type="GO" id="GO:0005886">
    <property type="term" value="C:plasma membrane"/>
    <property type="evidence" value="ECO:0007669"/>
    <property type="project" value="UniProtKB-SubCell"/>
</dbReference>
<protein>
    <submittedName>
        <fullName evidence="9">Anti-sigma factor N-terminus</fullName>
    </submittedName>
</protein>
<organism evidence="9 10">
    <name type="scientific">Caloramator quimbayensis</name>
    <dbReference type="NCBI Taxonomy" id="1147123"/>
    <lineage>
        <taxon>Bacteria</taxon>
        <taxon>Bacillati</taxon>
        <taxon>Bacillota</taxon>
        <taxon>Clostridia</taxon>
        <taxon>Eubacteriales</taxon>
        <taxon>Clostridiaceae</taxon>
        <taxon>Caloramator</taxon>
    </lineage>
</organism>
<keyword evidence="4 7" id="KW-1133">Transmembrane helix</keyword>
<keyword evidence="5 7" id="KW-0472">Membrane</keyword>
<evidence type="ECO:0000256" key="1">
    <source>
        <dbReference type="ARBA" id="ARBA00004162"/>
    </source>
</evidence>
<dbReference type="Pfam" id="PF23750">
    <property type="entry name" value="RsgI_M"/>
    <property type="match status" value="1"/>
</dbReference>
<accession>A0A1T4WK38</accession>
<dbReference type="OrthoDB" id="1910278at2"/>
<keyword evidence="2" id="KW-1003">Cell membrane</keyword>
<dbReference type="Pfam" id="PF12791">
    <property type="entry name" value="RsgI_N"/>
    <property type="match status" value="1"/>
</dbReference>
<dbReference type="InterPro" id="IPR024449">
    <property type="entry name" value="Anti-sigma_RsgI_N"/>
</dbReference>
<sequence length="236" mass="27097">MIKKGIVMDYDGKNAVLLTESGEFISIKTKEKLSVGQEYVYKSKVKIIPKQFLIAASVILVLFLSLFYNLYYTVYASVTVSINPEIRLDINRFDRIINVVPLNEDAKNLLSEAKVKYKKLDNGLILIVNKAKEKKYINNEYYEGNPKSIKLLVDGKNINLTKFYKEIKKQKLNLNTLDIKNIKKNDDKTKLEKKENKIIPPSIKKSNDVPIPSGKKIVRPKYKAKKEKSVPKGKNK</sequence>
<name>A0A1T4WK38_9CLOT</name>
<evidence type="ECO:0000256" key="6">
    <source>
        <dbReference type="SAM" id="MobiDB-lite"/>
    </source>
</evidence>
<feature type="transmembrane region" description="Helical" evidence="7">
    <location>
        <begin position="52"/>
        <end position="71"/>
    </location>
</feature>
<keyword evidence="3 7" id="KW-0812">Transmembrane</keyword>
<reference evidence="10" key="1">
    <citation type="submission" date="2017-02" db="EMBL/GenBank/DDBJ databases">
        <authorList>
            <person name="Varghese N."/>
            <person name="Submissions S."/>
        </authorList>
    </citation>
    <scope>NUCLEOTIDE SEQUENCE [LARGE SCALE GENOMIC DNA]</scope>
    <source>
        <strain evidence="10">USBA 833</strain>
    </source>
</reference>
<proteinExistence type="predicted"/>
<dbReference type="EMBL" id="FUYH01000002">
    <property type="protein sequence ID" value="SKA77690.1"/>
    <property type="molecule type" value="Genomic_DNA"/>
</dbReference>
<comment type="subcellular location">
    <subcellularLocation>
        <location evidence="1">Cell membrane</location>
        <topology evidence="1">Single-pass membrane protein</topology>
    </subcellularLocation>
</comment>
<evidence type="ECO:0000256" key="4">
    <source>
        <dbReference type="ARBA" id="ARBA00022989"/>
    </source>
</evidence>
<dbReference type="STRING" id="1147123.SAMN05443428_10250"/>
<evidence type="ECO:0000313" key="9">
    <source>
        <dbReference type="EMBL" id="SKA77690.1"/>
    </source>
</evidence>